<proteinExistence type="predicted"/>
<evidence type="ECO:0000313" key="3">
    <source>
        <dbReference type="Proteomes" id="UP001054857"/>
    </source>
</evidence>
<sequence>ELLMHILERNSQEQLRSFFQAYGAVESAAMCYLIATSAPPGTLTSSSSLGPAGSSSATLGGPLGPSSGSASYGGLAGGSSYWPSVASCSLGGGGVSAVAARAAAAALENPLLVGEARMPE</sequence>
<organism evidence="2 3">
    <name type="scientific">Astrephomene gubernaculifera</name>
    <dbReference type="NCBI Taxonomy" id="47775"/>
    <lineage>
        <taxon>Eukaryota</taxon>
        <taxon>Viridiplantae</taxon>
        <taxon>Chlorophyta</taxon>
        <taxon>core chlorophytes</taxon>
        <taxon>Chlorophyceae</taxon>
        <taxon>CS clade</taxon>
        <taxon>Chlamydomonadales</taxon>
        <taxon>Astrephomenaceae</taxon>
        <taxon>Astrephomene</taxon>
    </lineage>
</organism>
<dbReference type="AlphaFoldDB" id="A0AAD3HTQ1"/>
<dbReference type="EMBL" id="BMAR01000066">
    <property type="protein sequence ID" value="GFR52522.1"/>
    <property type="molecule type" value="Genomic_DNA"/>
</dbReference>
<evidence type="ECO:0000313" key="2">
    <source>
        <dbReference type="EMBL" id="GFR52522.1"/>
    </source>
</evidence>
<feature type="non-terminal residue" evidence="2">
    <location>
        <position position="120"/>
    </location>
</feature>
<accession>A0AAD3HTQ1</accession>
<reference evidence="2 3" key="1">
    <citation type="journal article" date="2021" name="Sci. Rep.">
        <title>Genome sequencing of the multicellular alga Astrephomene provides insights into convergent evolution of germ-soma differentiation.</title>
        <authorList>
            <person name="Yamashita S."/>
            <person name="Yamamoto K."/>
            <person name="Matsuzaki R."/>
            <person name="Suzuki S."/>
            <person name="Yamaguchi H."/>
            <person name="Hirooka S."/>
            <person name="Minakuchi Y."/>
            <person name="Miyagishima S."/>
            <person name="Kawachi M."/>
            <person name="Toyoda A."/>
            <person name="Nozaki H."/>
        </authorList>
    </citation>
    <scope>NUCLEOTIDE SEQUENCE [LARGE SCALE GENOMIC DNA]</scope>
    <source>
        <strain evidence="2 3">NIES-4017</strain>
    </source>
</reference>
<dbReference type="Gene3D" id="1.20.58.1780">
    <property type="match status" value="1"/>
</dbReference>
<keyword evidence="3" id="KW-1185">Reference proteome</keyword>
<evidence type="ECO:0000256" key="1">
    <source>
        <dbReference type="SAM" id="MobiDB-lite"/>
    </source>
</evidence>
<feature type="non-terminal residue" evidence="2">
    <location>
        <position position="1"/>
    </location>
</feature>
<dbReference type="Proteomes" id="UP001054857">
    <property type="component" value="Unassembled WGS sequence"/>
</dbReference>
<comment type="caution">
    <text evidence="2">The sequence shown here is derived from an EMBL/GenBank/DDBJ whole genome shotgun (WGS) entry which is preliminary data.</text>
</comment>
<gene>
    <name evidence="2" type="ORF">Agub_g15095</name>
</gene>
<feature type="region of interest" description="Disordered" evidence="1">
    <location>
        <begin position="40"/>
        <end position="74"/>
    </location>
</feature>
<protein>
    <submittedName>
        <fullName evidence="2">Uncharacterized protein</fullName>
    </submittedName>
</protein>
<name>A0AAD3HTQ1_9CHLO</name>